<evidence type="ECO:0000313" key="4">
    <source>
        <dbReference type="Proteomes" id="UP001221898"/>
    </source>
</evidence>
<dbReference type="Proteomes" id="UP001221898">
    <property type="component" value="Unassembled WGS sequence"/>
</dbReference>
<sequence length="281" mass="32158">MAWVALTLIHWFKVVLDDRLRLVTKAKGECQVQLLQLEHKVQDLQEQYLEDTDRVQRLQEELEQQRANNSGINMQEHLITLREQLQEVQHQQDYLRQADKQAELRRLKERLDTKTAVGKQGLSLEVKYAKKKNHAVAQGITKLHDWAPVLLPPSDNHHPEPAPIPTNHKCFVEADSFAFPKVYVHGSAHLKTGTPNAGVGLRYKFPQHIYWKKPGPGIGKLSASMSEANSFSLNTLKSNMDSLLLKQLLDSTITQVQVLTSIINEERTFQPLTNDLRKSRI</sequence>
<dbReference type="EMBL" id="JAINUG010000083">
    <property type="protein sequence ID" value="KAJ8399459.1"/>
    <property type="molecule type" value="Genomic_DNA"/>
</dbReference>
<dbReference type="AlphaFoldDB" id="A0AAD7SBC4"/>
<reference evidence="3" key="1">
    <citation type="journal article" date="2023" name="Science">
        <title>Genome structures resolve the early diversification of teleost fishes.</title>
        <authorList>
            <person name="Parey E."/>
            <person name="Louis A."/>
            <person name="Montfort J."/>
            <person name="Bouchez O."/>
            <person name="Roques C."/>
            <person name="Iampietro C."/>
            <person name="Lluch J."/>
            <person name="Castinel A."/>
            <person name="Donnadieu C."/>
            <person name="Desvignes T."/>
            <person name="Floi Bucao C."/>
            <person name="Jouanno E."/>
            <person name="Wen M."/>
            <person name="Mejri S."/>
            <person name="Dirks R."/>
            <person name="Jansen H."/>
            <person name="Henkel C."/>
            <person name="Chen W.J."/>
            <person name="Zahm M."/>
            <person name="Cabau C."/>
            <person name="Klopp C."/>
            <person name="Thompson A.W."/>
            <person name="Robinson-Rechavi M."/>
            <person name="Braasch I."/>
            <person name="Lecointre G."/>
            <person name="Bobe J."/>
            <person name="Postlethwait J.H."/>
            <person name="Berthelot C."/>
            <person name="Roest Crollius H."/>
            <person name="Guiguen Y."/>
        </authorList>
    </citation>
    <scope>NUCLEOTIDE SEQUENCE</scope>
    <source>
        <strain evidence="3">NC1722</strain>
    </source>
</reference>
<feature type="coiled-coil region" evidence="1">
    <location>
        <begin position="27"/>
        <end position="75"/>
    </location>
</feature>
<evidence type="ECO:0000256" key="2">
    <source>
        <dbReference type="SAM" id="SignalP"/>
    </source>
</evidence>
<keyword evidence="4" id="KW-1185">Reference proteome</keyword>
<evidence type="ECO:0000313" key="3">
    <source>
        <dbReference type="EMBL" id="KAJ8399459.1"/>
    </source>
</evidence>
<evidence type="ECO:0000256" key="1">
    <source>
        <dbReference type="SAM" id="Coils"/>
    </source>
</evidence>
<protein>
    <submittedName>
        <fullName evidence="3">Uncharacterized protein</fullName>
    </submittedName>
</protein>
<keyword evidence="1" id="KW-0175">Coiled coil</keyword>
<keyword evidence="2" id="KW-0732">Signal</keyword>
<feature type="signal peptide" evidence="2">
    <location>
        <begin position="1"/>
        <end position="17"/>
    </location>
</feature>
<name>A0AAD7SBC4_9TELE</name>
<feature type="chain" id="PRO_5041920804" evidence="2">
    <location>
        <begin position="18"/>
        <end position="281"/>
    </location>
</feature>
<comment type="caution">
    <text evidence="3">The sequence shown here is derived from an EMBL/GenBank/DDBJ whole genome shotgun (WGS) entry which is preliminary data.</text>
</comment>
<gene>
    <name evidence="3" type="ORF">AAFF_G00411710</name>
</gene>
<accession>A0AAD7SBC4</accession>
<organism evidence="3 4">
    <name type="scientific">Aldrovandia affinis</name>
    <dbReference type="NCBI Taxonomy" id="143900"/>
    <lineage>
        <taxon>Eukaryota</taxon>
        <taxon>Metazoa</taxon>
        <taxon>Chordata</taxon>
        <taxon>Craniata</taxon>
        <taxon>Vertebrata</taxon>
        <taxon>Euteleostomi</taxon>
        <taxon>Actinopterygii</taxon>
        <taxon>Neopterygii</taxon>
        <taxon>Teleostei</taxon>
        <taxon>Notacanthiformes</taxon>
        <taxon>Halosauridae</taxon>
        <taxon>Aldrovandia</taxon>
    </lineage>
</organism>
<proteinExistence type="predicted"/>